<accession>A0ABV3H809</accession>
<dbReference type="Proteomes" id="UP001552427">
    <property type="component" value="Unassembled WGS sequence"/>
</dbReference>
<dbReference type="RefSeq" id="WP_364453680.1">
    <property type="nucleotide sequence ID" value="NZ_JBFARM010000007.1"/>
</dbReference>
<dbReference type="InterPro" id="IPR001279">
    <property type="entry name" value="Metallo-B-lactamas"/>
</dbReference>
<reference evidence="2 3" key="1">
    <citation type="submission" date="2024-06" db="EMBL/GenBank/DDBJ databases">
        <title>The Natural Products Discovery Center: Release of the First 8490 Sequenced Strains for Exploring Actinobacteria Biosynthetic Diversity.</title>
        <authorList>
            <person name="Kalkreuter E."/>
            <person name="Kautsar S.A."/>
            <person name="Yang D."/>
            <person name="Bader C.D."/>
            <person name="Teijaro C.N."/>
            <person name="Fluegel L."/>
            <person name="Davis C.M."/>
            <person name="Simpson J.R."/>
            <person name="Lauterbach L."/>
            <person name="Steele A.D."/>
            <person name="Gui C."/>
            <person name="Meng S."/>
            <person name="Li G."/>
            <person name="Viehrig K."/>
            <person name="Ye F."/>
            <person name="Su P."/>
            <person name="Kiefer A.F."/>
            <person name="Nichols A."/>
            <person name="Cepeda A.J."/>
            <person name="Yan W."/>
            <person name="Fan B."/>
            <person name="Jiang Y."/>
            <person name="Adhikari A."/>
            <person name="Zheng C.-J."/>
            <person name="Schuster L."/>
            <person name="Cowan T.M."/>
            <person name="Smanski M.J."/>
            <person name="Chevrette M.G."/>
            <person name="De Carvalho L.P.S."/>
            <person name="Shen B."/>
        </authorList>
    </citation>
    <scope>NUCLEOTIDE SEQUENCE [LARGE SCALE GENOMIC DNA]</scope>
    <source>
        <strain evidence="2 3">NPDC049574</strain>
    </source>
</reference>
<protein>
    <submittedName>
        <fullName evidence="2">MBL fold metallo-hydrolase</fullName>
    </submittedName>
</protein>
<dbReference type="Gene3D" id="3.60.15.10">
    <property type="entry name" value="Ribonuclease Z/Hydroxyacylglutathione hydrolase-like"/>
    <property type="match status" value="1"/>
</dbReference>
<gene>
    <name evidence="2" type="ORF">AB0K40_24110</name>
</gene>
<organism evidence="2 3">
    <name type="scientific">Nonomuraea bangladeshensis</name>
    <dbReference type="NCBI Taxonomy" id="404385"/>
    <lineage>
        <taxon>Bacteria</taxon>
        <taxon>Bacillati</taxon>
        <taxon>Actinomycetota</taxon>
        <taxon>Actinomycetes</taxon>
        <taxon>Streptosporangiales</taxon>
        <taxon>Streptosporangiaceae</taxon>
        <taxon>Nonomuraea</taxon>
    </lineage>
</organism>
<dbReference type="InterPro" id="IPR051453">
    <property type="entry name" value="MBL_Glyoxalase_II"/>
</dbReference>
<dbReference type="PANTHER" id="PTHR46233">
    <property type="entry name" value="HYDROXYACYLGLUTATHIONE HYDROLASE GLOC"/>
    <property type="match status" value="1"/>
</dbReference>
<dbReference type="SMART" id="SM00849">
    <property type="entry name" value="Lactamase_B"/>
    <property type="match status" value="1"/>
</dbReference>
<dbReference type="SUPFAM" id="SSF56281">
    <property type="entry name" value="Metallo-hydrolase/oxidoreductase"/>
    <property type="match status" value="1"/>
</dbReference>
<proteinExistence type="predicted"/>
<dbReference type="Pfam" id="PF00753">
    <property type="entry name" value="Lactamase_B"/>
    <property type="match status" value="1"/>
</dbReference>
<name>A0ABV3H809_9ACTN</name>
<keyword evidence="3" id="KW-1185">Reference proteome</keyword>
<dbReference type="InterPro" id="IPR036866">
    <property type="entry name" value="RibonucZ/Hydroxyglut_hydro"/>
</dbReference>
<dbReference type="CDD" id="cd06262">
    <property type="entry name" value="metallo-hydrolase-like_MBL-fold"/>
    <property type="match status" value="1"/>
</dbReference>
<evidence type="ECO:0000313" key="2">
    <source>
        <dbReference type="EMBL" id="MEV4288605.1"/>
    </source>
</evidence>
<evidence type="ECO:0000259" key="1">
    <source>
        <dbReference type="SMART" id="SM00849"/>
    </source>
</evidence>
<evidence type="ECO:0000313" key="3">
    <source>
        <dbReference type="Proteomes" id="UP001552427"/>
    </source>
</evidence>
<sequence length="233" mass="24356">MSGGLVLKRVVVGVLATNCWILHARGDRRALVVDPGDEPGRILAAARGLDVVAVLLTHAHFDHVLAVPDLAAAWRVPVLAHPADAPVWPHEVAAARRAGHWDAGTATAELLARDPASLAFPAGAVLWDGAVTPVADGEILRVGPLEVRMLHTPGHTPGGVSLAVDGHLLTGDTLFPGGPGLTGPPLSDFPAIIRSVRRLLDLPGTTRVHPGHGPDTTVAAERPHLESWVARGW</sequence>
<dbReference type="PANTHER" id="PTHR46233:SF4">
    <property type="entry name" value="METALLO-BETA-LACTAMASE DOMAIN-CONTAINING PROTEIN"/>
    <property type="match status" value="1"/>
</dbReference>
<comment type="caution">
    <text evidence="2">The sequence shown here is derived from an EMBL/GenBank/DDBJ whole genome shotgun (WGS) entry which is preliminary data.</text>
</comment>
<dbReference type="EMBL" id="JBFARM010000007">
    <property type="protein sequence ID" value="MEV4288605.1"/>
    <property type="molecule type" value="Genomic_DNA"/>
</dbReference>
<feature type="domain" description="Metallo-beta-lactamase" evidence="1">
    <location>
        <begin position="16"/>
        <end position="212"/>
    </location>
</feature>